<evidence type="ECO:0000256" key="1">
    <source>
        <dbReference type="ARBA" id="ARBA00023015"/>
    </source>
</evidence>
<dbReference type="InterPro" id="IPR018490">
    <property type="entry name" value="cNMP-bd_dom_sf"/>
</dbReference>
<feature type="domain" description="HTH crp-type" evidence="5">
    <location>
        <begin position="129"/>
        <end position="197"/>
    </location>
</feature>
<dbReference type="Proteomes" id="UP000823915">
    <property type="component" value="Unassembled WGS sequence"/>
</dbReference>
<feature type="non-terminal residue" evidence="6">
    <location>
        <position position="1"/>
    </location>
</feature>
<dbReference type="InterPro" id="IPR014710">
    <property type="entry name" value="RmlC-like_jellyroll"/>
</dbReference>
<sequence length="212" mass="23193">RCSQCLTRQFPPGATAYTYGEGSGRTVGVLRSGRAALVKIDAKGGRTLLERLGPGGVFGELIAFSSLPCDSVSLVCETACKVLFLPQQRLAAPCEKDCGGHQDLALGLLSLLSRKAFQLSERVEVLSCRTIQEKLLCYFRILAYEQQSLSFPLPFSLSALADYLCCDRSAMMRELKKLKEEGVLSVQRRQVTFLSQKPFSQTDLCAAGLGER</sequence>
<dbReference type="InterPro" id="IPR036390">
    <property type="entry name" value="WH_DNA-bd_sf"/>
</dbReference>
<dbReference type="PROSITE" id="PS51063">
    <property type="entry name" value="HTH_CRP_2"/>
    <property type="match status" value="1"/>
</dbReference>
<evidence type="ECO:0000256" key="3">
    <source>
        <dbReference type="ARBA" id="ARBA00023163"/>
    </source>
</evidence>
<reference evidence="6" key="2">
    <citation type="submission" date="2021-04" db="EMBL/GenBank/DDBJ databases">
        <authorList>
            <person name="Gilroy R."/>
        </authorList>
    </citation>
    <scope>NUCLEOTIDE SEQUENCE</scope>
    <source>
        <strain evidence="6">1282</strain>
    </source>
</reference>
<dbReference type="Pfam" id="PF13545">
    <property type="entry name" value="HTH_Crp_2"/>
    <property type="match status" value="1"/>
</dbReference>
<gene>
    <name evidence="6" type="ORF">H9838_08780</name>
</gene>
<dbReference type="Pfam" id="PF00027">
    <property type="entry name" value="cNMP_binding"/>
    <property type="match status" value="1"/>
</dbReference>
<keyword evidence="3" id="KW-0804">Transcription</keyword>
<feature type="domain" description="Cyclic nucleotide-binding" evidence="4">
    <location>
        <begin position="24"/>
        <end position="90"/>
    </location>
</feature>
<dbReference type="CDD" id="cd00038">
    <property type="entry name" value="CAP_ED"/>
    <property type="match status" value="1"/>
</dbReference>
<dbReference type="Gene3D" id="2.60.120.10">
    <property type="entry name" value="Jelly Rolls"/>
    <property type="match status" value="1"/>
</dbReference>
<protein>
    <submittedName>
        <fullName evidence="6">Crp/Fnr family transcriptional regulator</fullName>
    </submittedName>
</protein>
<dbReference type="EMBL" id="DXDU01000138">
    <property type="protein sequence ID" value="HIY27249.1"/>
    <property type="molecule type" value="Genomic_DNA"/>
</dbReference>
<evidence type="ECO:0000259" key="5">
    <source>
        <dbReference type="PROSITE" id="PS51063"/>
    </source>
</evidence>
<keyword evidence="1" id="KW-0805">Transcription regulation</keyword>
<dbReference type="InterPro" id="IPR000595">
    <property type="entry name" value="cNMP-bd_dom"/>
</dbReference>
<name>A0A9D2C1E5_9FIRM</name>
<organism evidence="6 7">
    <name type="scientific">Candidatus Acutalibacter pullistercoris</name>
    <dbReference type="NCBI Taxonomy" id="2838418"/>
    <lineage>
        <taxon>Bacteria</taxon>
        <taxon>Bacillati</taxon>
        <taxon>Bacillota</taxon>
        <taxon>Clostridia</taxon>
        <taxon>Eubacteriales</taxon>
        <taxon>Acutalibacteraceae</taxon>
        <taxon>Acutalibacter</taxon>
    </lineage>
</organism>
<dbReference type="SUPFAM" id="SSF46785">
    <property type="entry name" value="Winged helix' DNA-binding domain"/>
    <property type="match status" value="1"/>
</dbReference>
<dbReference type="InterPro" id="IPR012318">
    <property type="entry name" value="HTH_CRP"/>
</dbReference>
<dbReference type="GO" id="GO:0003677">
    <property type="term" value="F:DNA binding"/>
    <property type="evidence" value="ECO:0007669"/>
    <property type="project" value="UniProtKB-KW"/>
</dbReference>
<reference evidence="6" key="1">
    <citation type="journal article" date="2021" name="PeerJ">
        <title>Extensive microbial diversity within the chicken gut microbiome revealed by metagenomics and culture.</title>
        <authorList>
            <person name="Gilroy R."/>
            <person name="Ravi A."/>
            <person name="Getino M."/>
            <person name="Pursley I."/>
            <person name="Horton D.L."/>
            <person name="Alikhan N.F."/>
            <person name="Baker D."/>
            <person name="Gharbi K."/>
            <person name="Hall N."/>
            <person name="Watson M."/>
            <person name="Adriaenssens E.M."/>
            <person name="Foster-Nyarko E."/>
            <person name="Jarju S."/>
            <person name="Secka A."/>
            <person name="Antonio M."/>
            <person name="Oren A."/>
            <person name="Chaudhuri R.R."/>
            <person name="La Ragione R."/>
            <person name="Hildebrand F."/>
            <person name="Pallen M.J."/>
        </authorList>
    </citation>
    <scope>NUCLEOTIDE SEQUENCE</scope>
    <source>
        <strain evidence="6">1282</strain>
    </source>
</reference>
<evidence type="ECO:0000256" key="2">
    <source>
        <dbReference type="ARBA" id="ARBA00023125"/>
    </source>
</evidence>
<dbReference type="PROSITE" id="PS50042">
    <property type="entry name" value="CNMP_BINDING_3"/>
    <property type="match status" value="1"/>
</dbReference>
<keyword evidence="2" id="KW-0238">DNA-binding</keyword>
<comment type="caution">
    <text evidence="6">The sequence shown here is derived from an EMBL/GenBank/DDBJ whole genome shotgun (WGS) entry which is preliminary data.</text>
</comment>
<dbReference type="SUPFAM" id="SSF51206">
    <property type="entry name" value="cAMP-binding domain-like"/>
    <property type="match status" value="1"/>
</dbReference>
<proteinExistence type="predicted"/>
<dbReference type="GO" id="GO:0006355">
    <property type="term" value="P:regulation of DNA-templated transcription"/>
    <property type="evidence" value="ECO:0007669"/>
    <property type="project" value="InterPro"/>
</dbReference>
<accession>A0A9D2C1E5</accession>
<evidence type="ECO:0000313" key="7">
    <source>
        <dbReference type="Proteomes" id="UP000823915"/>
    </source>
</evidence>
<dbReference type="AlphaFoldDB" id="A0A9D2C1E5"/>
<evidence type="ECO:0000259" key="4">
    <source>
        <dbReference type="PROSITE" id="PS50042"/>
    </source>
</evidence>
<evidence type="ECO:0000313" key="6">
    <source>
        <dbReference type="EMBL" id="HIY27249.1"/>
    </source>
</evidence>